<dbReference type="SUPFAM" id="SSF51182">
    <property type="entry name" value="RmlC-like cupins"/>
    <property type="match status" value="1"/>
</dbReference>
<dbReference type="SUPFAM" id="SSF47413">
    <property type="entry name" value="lambda repressor-like DNA-binding domains"/>
    <property type="match status" value="1"/>
</dbReference>
<dbReference type="GO" id="GO:0003700">
    <property type="term" value="F:DNA-binding transcription factor activity"/>
    <property type="evidence" value="ECO:0007669"/>
    <property type="project" value="TreeGrafter"/>
</dbReference>
<proteinExistence type="predicted"/>
<dbReference type="Gene3D" id="2.60.120.10">
    <property type="entry name" value="Jelly Rolls"/>
    <property type="match status" value="1"/>
</dbReference>
<dbReference type="InterPro" id="IPR013096">
    <property type="entry name" value="Cupin_2"/>
</dbReference>
<dbReference type="Proteomes" id="UP000196230">
    <property type="component" value="Unassembled WGS sequence"/>
</dbReference>
<sequence length="265" mass="27386">MLSMTAQVPSAPAPGEPDPLSETAAVPLGGRVPPVEGRQQGTTAAPPAADPAPAIPADSSVGEDPEEPVGGRLERSIGDQVKFYRTALGMTATELASVTGLSKAMISKIERAATSCSLKTLDLLATGLGIPVTELFRGLDRKHQAVHTAAGEGAVVVRSGSASGVEYRTLGALPHRTKSMRPALITFAEGADISETFQHPGSEFIHVLAGALVYAHGDRRYHLRTGDSLYFDGEAPHGVAQLLATPVRMLSVVDAPAGSGSDGHN</sequence>
<dbReference type="InterPro" id="IPR010982">
    <property type="entry name" value="Lambda_DNA-bd_dom_sf"/>
</dbReference>
<evidence type="ECO:0000313" key="5">
    <source>
        <dbReference type="Proteomes" id="UP000196230"/>
    </source>
</evidence>
<accession>A0A1R4IYL9</accession>
<dbReference type="PROSITE" id="PS50943">
    <property type="entry name" value="HTH_CROC1"/>
    <property type="match status" value="1"/>
</dbReference>
<dbReference type="InterPro" id="IPR014710">
    <property type="entry name" value="RmlC-like_jellyroll"/>
</dbReference>
<feature type="region of interest" description="Disordered" evidence="2">
    <location>
        <begin position="1"/>
        <end position="74"/>
    </location>
</feature>
<evidence type="ECO:0000256" key="1">
    <source>
        <dbReference type="ARBA" id="ARBA00023125"/>
    </source>
</evidence>
<dbReference type="GO" id="GO:0005829">
    <property type="term" value="C:cytosol"/>
    <property type="evidence" value="ECO:0007669"/>
    <property type="project" value="TreeGrafter"/>
</dbReference>
<gene>
    <name evidence="4" type="ORF">FM125_05345</name>
</gene>
<dbReference type="InterPro" id="IPR001387">
    <property type="entry name" value="Cro/C1-type_HTH"/>
</dbReference>
<dbReference type="EMBL" id="FUKP01000035">
    <property type="protein sequence ID" value="SJN24809.1"/>
    <property type="molecule type" value="Genomic_DNA"/>
</dbReference>
<dbReference type="AlphaFoldDB" id="A0A1R4IYL9"/>
<dbReference type="Gene3D" id="1.10.260.40">
    <property type="entry name" value="lambda repressor-like DNA-binding domains"/>
    <property type="match status" value="1"/>
</dbReference>
<keyword evidence="1" id="KW-0238">DNA-binding</keyword>
<dbReference type="CDD" id="cd02209">
    <property type="entry name" value="cupin_XRE_C"/>
    <property type="match status" value="1"/>
</dbReference>
<dbReference type="InterPro" id="IPR050807">
    <property type="entry name" value="TransReg_Diox_bact_type"/>
</dbReference>
<dbReference type="PANTHER" id="PTHR46797">
    <property type="entry name" value="HTH-TYPE TRANSCRIPTIONAL REGULATOR"/>
    <property type="match status" value="1"/>
</dbReference>
<evidence type="ECO:0000313" key="4">
    <source>
        <dbReference type="EMBL" id="SJN24809.1"/>
    </source>
</evidence>
<evidence type="ECO:0000256" key="2">
    <source>
        <dbReference type="SAM" id="MobiDB-lite"/>
    </source>
</evidence>
<reference evidence="4 5" key="1">
    <citation type="submission" date="2017-02" db="EMBL/GenBank/DDBJ databases">
        <authorList>
            <person name="Peterson S.W."/>
        </authorList>
    </citation>
    <scope>NUCLEOTIDE SEQUENCE [LARGE SCALE GENOMIC DNA]</scope>
    <source>
        <strain evidence="4 5">2B3F</strain>
    </source>
</reference>
<dbReference type="CDD" id="cd00093">
    <property type="entry name" value="HTH_XRE"/>
    <property type="match status" value="1"/>
</dbReference>
<dbReference type="Pfam" id="PF01381">
    <property type="entry name" value="HTH_3"/>
    <property type="match status" value="1"/>
</dbReference>
<dbReference type="PANTHER" id="PTHR46797:SF1">
    <property type="entry name" value="METHYLPHOSPHONATE SYNTHASE"/>
    <property type="match status" value="1"/>
</dbReference>
<dbReference type="Pfam" id="PF07883">
    <property type="entry name" value="Cupin_2"/>
    <property type="match status" value="1"/>
</dbReference>
<evidence type="ECO:0000259" key="3">
    <source>
        <dbReference type="PROSITE" id="PS50943"/>
    </source>
</evidence>
<protein>
    <submittedName>
        <fullName evidence="4">Transcriptional regulator, MerR family</fullName>
    </submittedName>
</protein>
<name>A0A1R4IYL9_9MICC</name>
<dbReference type="GO" id="GO:0003677">
    <property type="term" value="F:DNA binding"/>
    <property type="evidence" value="ECO:0007669"/>
    <property type="project" value="UniProtKB-KW"/>
</dbReference>
<dbReference type="InterPro" id="IPR011051">
    <property type="entry name" value="RmlC_Cupin_sf"/>
</dbReference>
<organism evidence="4 5">
    <name type="scientific">Micrococcus lylae</name>
    <dbReference type="NCBI Taxonomy" id="1273"/>
    <lineage>
        <taxon>Bacteria</taxon>
        <taxon>Bacillati</taxon>
        <taxon>Actinomycetota</taxon>
        <taxon>Actinomycetes</taxon>
        <taxon>Micrococcales</taxon>
        <taxon>Micrococcaceae</taxon>
        <taxon>Micrococcus</taxon>
    </lineage>
</organism>
<feature type="domain" description="HTH cro/C1-type" evidence="3">
    <location>
        <begin position="81"/>
        <end position="135"/>
    </location>
</feature>
<dbReference type="SMART" id="SM00530">
    <property type="entry name" value="HTH_XRE"/>
    <property type="match status" value="1"/>
</dbReference>